<dbReference type="InterPro" id="IPR050222">
    <property type="entry name" value="MATE_MdtK"/>
</dbReference>
<comment type="similarity">
    <text evidence="2">Belongs to the multi antimicrobial extrusion (MATE) (TC 2.A.66.1) family.</text>
</comment>
<dbReference type="RefSeq" id="WP_376837530.1">
    <property type="nucleotide sequence ID" value="NZ_JBHMAU010000003.1"/>
</dbReference>
<feature type="transmembrane region" description="Helical" evidence="7">
    <location>
        <begin position="310"/>
        <end position="331"/>
    </location>
</feature>
<keyword evidence="4" id="KW-0813">Transport</keyword>
<feature type="transmembrane region" description="Helical" evidence="7">
    <location>
        <begin position="443"/>
        <end position="463"/>
    </location>
</feature>
<feature type="transmembrane region" description="Helical" evidence="7">
    <location>
        <begin position="381"/>
        <end position="407"/>
    </location>
</feature>
<evidence type="ECO:0000256" key="3">
    <source>
        <dbReference type="ARBA" id="ARBA00020268"/>
    </source>
</evidence>
<evidence type="ECO:0000256" key="1">
    <source>
        <dbReference type="ARBA" id="ARBA00003408"/>
    </source>
</evidence>
<feature type="transmembrane region" description="Helical" evidence="7">
    <location>
        <begin position="74"/>
        <end position="103"/>
    </location>
</feature>
<keyword evidence="9" id="KW-1185">Reference proteome</keyword>
<feature type="transmembrane region" description="Helical" evidence="7">
    <location>
        <begin position="277"/>
        <end position="298"/>
    </location>
</feature>
<feature type="region of interest" description="Disordered" evidence="6">
    <location>
        <begin position="1"/>
        <end position="31"/>
    </location>
</feature>
<dbReference type="Proteomes" id="UP001589707">
    <property type="component" value="Unassembled WGS sequence"/>
</dbReference>
<name>A0ABV5WXG7_9MICO</name>
<reference evidence="8 9" key="1">
    <citation type="submission" date="2024-09" db="EMBL/GenBank/DDBJ databases">
        <authorList>
            <person name="Sun Q."/>
            <person name="Mori K."/>
        </authorList>
    </citation>
    <scope>NUCLEOTIDE SEQUENCE [LARGE SCALE GENOMIC DNA]</scope>
    <source>
        <strain evidence="8 9">JCM 11683</strain>
    </source>
</reference>
<sequence length="490" mass="50616">MRRSPARGSRQPVTFGKPAAEPTASPPAPVTEQSVLQTWRELAGIAWPIMLSGLVTLVISSNDSVLLAHASPRVLASVIAASSIHAIAAMSVSGLVSAAQILISRATGAGRRDHAARASEAALWLGLWAGTAAAVLVTAIGPLVLAVLSGPAVDAGFARAYLFITVLALPFTGLTGAMRARVSGLGATRGLLVASITAAAVDVAASLILNALIGPFGVAVGTVLGTASGAAVFAVLIARSRRPAGAGLFVPAPRLRSLLIAHPAQVRHLLGLGWPEAIFFAASAGSGLVVTFLLAPFSPTALSASRFLEIAASMVVFTILVSISTASLTLLGRAAGAEAPDQWAMVWRRTAAFTLTIAALITVTGPLILPPLLRVIAGEEIAAAAQTVVWLAFAQTLFMALQVALVAGLRSLKDTRGPMLAGLIAEYVVFLPLGWYLTRHLELELLGVFLTHIAYWLAALAVCSSRLRPAFRRWQAELTAGTPPPLSKGP</sequence>
<proteinExistence type="inferred from homology"/>
<protein>
    <recommendedName>
        <fullName evidence="3">Probable multidrug resistance protein NorM</fullName>
    </recommendedName>
    <alternativeName>
        <fullName evidence="5">Multidrug-efflux transporter</fullName>
    </alternativeName>
</protein>
<evidence type="ECO:0000256" key="7">
    <source>
        <dbReference type="SAM" id="Phobius"/>
    </source>
</evidence>
<feature type="transmembrane region" description="Helical" evidence="7">
    <location>
        <begin position="419"/>
        <end position="437"/>
    </location>
</feature>
<feature type="transmembrane region" description="Helical" evidence="7">
    <location>
        <begin position="123"/>
        <end position="148"/>
    </location>
</feature>
<keyword evidence="7" id="KW-0472">Membrane</keyword>
<feature type="transmembrane region" description="Helical" evidence="7">
    <location>
        <begin position="160"/>
        <end position="178"/>
    </location>
</feature>
<evidence type="ECO:0000313" key="8">
    <source>
        <dbReference type="EMBL" id="MFB9774878.1"/>
    </source>
</evidence>
<evidence type="ECO:0000256" key="4">
    <source>
        <dbReference type="ARBA" id="ARBA00022448"/>
    </source>
</evidence>
<dbReference type="PANTHER" id="PTHR43298">
    <property type="entry name" value="MULTIDRUG RESISTANCE PROTEIN NORM-RELATED"/>
    <property type="match status" value="1"/>
</dbReference>
<accession>A0ABV5WXG7</accession>
<dbReference type="InterPro" id="IPR002528">
    <property type="entry name" value="MATE_fam"/>
</dbReference>
<evidence type="ECO:0000256" key="2">
    <source>
        <dbReference type="ARBA" id="ARBA00010199"/>
    </source>
</evidence>
<evidence type="ECO:0000256" key="5">
    <source>
        <dbReference type="ARBA" id="ARBA00031636"/>
    </source>
</evidence>
<organism evidence="8 9">
    <name type="scientific">Brevibacterium otitidis</name>
    <dbReference type="NCBI Taxonomy" id="53364"/>
    <lineage>
        <taxon>Bacteria</taxon>
        <taxon>Bacillati</taxon>
        <taxon>Actinomycetota</taxon>
        <taxon>Actinomycetes</taxon>
        <taxon>Micrococcales</taxon>
        <taxon>Brevibacteriaceae</taxon>
        <taxon>Brevibacterium</taxon>
    </lineage>
</organism>
<comment type="caution">
    <text evidence="8">The sequence shown here is derived from an EMBL/GenBank/DDBJ whole genome shotgun (WGS) entry which is preliminary data.</text>
</comment>
<keyword evidence="7" id="KW-1133">Transmembrane helix</keyword>
<evidence type="ECO:0000256" key="6">
    <source>
        <dbReference type="SAM" id="MobiDB-lite"/>
    </source>
</evidence>
<feature type="transmembrane region" description="Helical" evidence="7">
    <location>
        <begin position="190"/>
        <end position="213"/>
    </location>
</feature>
<evidence type="ECO:0000313" key="9">
    <source>
        <dbReference type="Proteomes" id="UP001589707"/>
    </source>
</evidence>
<feature type="transmembrane region" description="Helical" evidence="7">
    <location>
        <begin position="219"/>
        <end position="238"/>
    </location>
</feature>
<gene>
    <name evidence="8" type="ORF">ACFFN1_00290</name>
</gene>
<feature type="transmembrane region" description="Helical" evidence="7">
    <location>
        <begin position="42"/>
        <end position="62"/>
    </location>
</feature>
<dbReference type="EMBL" id="JBHMAU010000003">
    <property type="protein sequence ID" value="MFB9774878.1"/>
    <property type="molecule type" value="Genomic_DNA"/>
</dbReference>
<feature type="transmembrane region" description="Helical" evidence="7">
    <location>
        <begin position="351"/>
        <end position="369"/>
    </location>
</feature>
<dbReference type="PANTHER" id="PTHR43298:SF2">
    <property type="entry name" value="FMN_FAD EXPORTER YEEO-RELATED"/>
    <property type="match status" value="1"/>
</dbReference>
<dbReference type="Pfam" id="PF01554">
    <property type="entry name" value="MatE"/>
    <property type="match status" value="2"/>
</dbReference>
<comment type="function">
    <text evidence="1">Multidrug efflux pump.</text>
</comment>
<keyword evidence="7" id="KW-0812">Transmembrane</keyword>